<dbReference type="InterPro" id="IPR011009">
    <property type="entry name" value="Kinase-like_dom_sf"/>
</dbReference>
<dbReference type="InterPro" id="IPR051681">
    <property type="entry name" value="Ser/Thr_Kinases-Pseudokinases"/>
</dbReference>
<evidence type="ECO:0000259" key="1">
    <source>
        <dbReference type="PROSITE" id="PS50011"/>
    </source>
</evidence>
<keyword evidence="2" id="KW-0418">Kinase</keyword>
<reference evidence="2 3" key="1">
    <citation type="submission" date="2018-06" db="EMBL/GenBank/DDBJ databases">
        <title>Comparative genomics reveals the genomic features of Rhizophagus irregularis, R. cerebriforme, R. diaphanum and Gigaspora rosea, and their symbiotic lifestyle signature.</title>
        <authorList>
            <person name="Morin E."/>
            <person name="San Clemente H."/>
            <person name="Chen E.C.H."/>
            <person name="De La Providencia I."/>
            <person name="Hainaut M."/>
            <person name="Kuo A."/>
            <person name="Kohler A."/>
            <person name="Murat C."/>
            <person name="Tang N."/>
            <person name="Roy S."/>
            <person name="Loubradou J."/>
            <person name="Henrissat B."/>
            <person name="Grigoriev I.V."/>
            <person name="Corradi N."/>
            <person name="Roux C."/>
            <person name="Martin F.M."/>
        </authorList>
    </citation>
    <scope>NUCLEOTIDE SEQUENCE [LARGE SCALE GENOMIC DNA]</scope>
    <source>
        <strain evidence="2 3">DAOM 194757</strain>
    </source>
</reference>
<protein>
    <submittedName>
        <fullName evidence="2">Kinase-like domain-containing protein</fullName>
    </submittedName>
</protein>
<dbReference type="OrthoDB" id="6718656at2759"/>
<dbReference type="InterPro" id="IPR001245">
    <property type="entry name" value="Ser-Thr/Tyr_kinase_cat_dom"/>
</dbReference>
<dbReference type="Gene3D" id="1.10.510.10">
    <property type="entry name" value="Transferase(Phosphotransferase) domain 1"/>
    <property type="match status" value="1"/>
</dbReference>
<dbReference type="AlphaFoldDB" id="A0A397VBJ3"/>
<dbReference type="GO" id="GO:0005524">
    <property type="term" value="F:ATP binding"/>
    <property type="evidence" value="ECO:0007669"/>
    <property type="project" value="InterPro"/>
</dbReference>
<gene>
    <name evidence="2" type="ORF">C2G38_2310666</name>
</gene>
<sequence>NPFNYSLRYLRFENEFGKWTSDNSDIDSFIQQIQLKAQDAKDVIEWIPFDKFTNIKYLAKGGFGTVFKAIWTDGYIKYWDSQNSKWKRNPQSNVCLKSLNGSKDDIKREFLNEVENQHKHGGSSAIAIYGITRNPDDDNYMMVMQYAKQGSLRKLLDNKYNDLSWEQKINNLYYIAKGIDAIHKANLVHKDFHSGNIVNEDKCNSYITDFGLCRPVSQDSSSKGIFGVLPYIAPEVIYGEKYTMESDIYSFGIIMSEVFTGYPPYHDIPHNFSLATQICLGRRPEIRCKVPQSLLDLMNKCLDAEPQSRPTAKALVDMLAQFYIDLEYKQSELYKQDEEIKNLDDNSLIYNQANQTKSTRFNYQTHKQAIYTSRFLNFQKLPKPVNAGEHINFQSITFGVQRLYVMNSSRIKLF</sequence>
<dbReference type="InterPro" id="IPR000719">
    <property type="entry name" value="Prot_kinase_dom"/>
</dbReference>
<proteinExistence type="predicted"/>
<comment type="caution">
    <text evidence="2">The sequence shown here is derived from an EMBL/GenBank/DDBJ whole genome shotgun (WGS) entry which is preliminary data.</text>
</comment>
<organism evidence="2 3">
    <name type="scientific">Gigaspora rosea</name>
    <dbReference type="NCBI Taxonomy" id="44941"/>
    <lineage>
        <taxon>Eukaryota</taxon>
        <taxon>Fungi</taxon>
        <taxon>Fungi incertae sedis</taxon>
        <taxon>Mucoromycota</taxon>
        <taxon>Glomeromycotina</taxon>
        <taxon>Glomeromycetes</taxon>
        <taxon>Diversisporales</taxon>
        <taxon>Gigasporaceae</taxon>
        <taxon>Gigaspora</taxon>
    </lineage>
</organism>
<feature type="domain" description="Protein kinase" evidence="1">
    <location>
        <begin position="52"/>
        <end position="323"/>
    </location>
</feature>
<dbReference type="STRING" id="44941.A0A397VBJ3"/>
<feature type="non-terminal residue" evidence="2">
    <location>
        <position position="1"/>
    </location>
</feature>
<dbReference type="SUPFAM" id="SSF56112">
    <property type="entry name" value="Protein kinase-like (PK-like)"/>
    <property type="match status" value="1"/>
</dbReference>
<dbReference type="PANTHER" id="PTHR44329">
    <property type="entry name" value="SERINE/THREONINE-PROTEIN KINASE TNNI3K-RELATED"/>
    <property type="match status" value="1"/>
</dbReference>
<keyword evidence="2" id="KW-0808">Transferase</keyword>
<dbReference type="EMBL" id="QKWP01000546">
    <property type="protein sequence ID" value="RIB18319.1"/>
    <property type="molecule type" value="Genomic_DNA"/>
</dbReference>
<accession>A0A397VBJ3</accession>
<keyword evidence="3" id="KW-1185">Reference proteome</keyword>
<dbReference type="Proteomes" id="UP000266673">
    <property type="component" value="Unassembled WGS sequence"/>
</dbReference>
<name>A0A397VBJ3_9GLOM</name>
<evidence type="ECO:0000313" key="3">
    <source>
        <dbReference type="Proteomes" id="UP000266673"/>
    </source>
</evidence>
<dbReference type="GO" id="GO:0004674">
    <property type="term" value="F:protein serine/threonine kinase activity"/>
    <property type="evidence" value="ECO:0007669"/>
    <property type="project" value="TreeGrafter"/>
</dbReference>
<dbReference type="Pfam" id="PF07714">
    <property type="entry name" value="PK_Tyr_Ser-Thr"/>
    <property type="match status" value="1"/>
</dbReference>
<evidence type="ECO:0000313" key="2">
    <source>
        <dbReference type="EMBL" id="RIB18319.1"/>
    </source>
</evidence>
<dbReference type="PROSITE" id="PS50011">
    <property type="entry name" value="PROTEIN_KINASE_DOM"/>
    <property type="match status" value="1"/>
</dbReference>